<organism evidence="3">
    <name type="scientific">Sesamum latifolium</name>
    <dbReference type="NCBI Taxonomy" id="2727402"/>
    <lineage>
        <taxon>Eukaryota</taxon>
        <taxon>Viridiplantae</taxon>
        <taxon>Streptophyta</taxon>
        <taxon>Embryophyta</taxon>
        <taxon>Tracheophyta</taxon>
        <taxon>Spermatophyta</taxon>
        <taxon>Magnoliopsida</taxon>
        <taxon>eudicotyledons</taxon>
        <taxon>Gunneridae</taxon>
        <taxon>Pentapetalae</taxon>
        <taxon>asterids</taxon>
        <taxon>lamiids</taxon>
        <taxon>Lamiales</taxon>
        <taxon>Pedaliaceae</taxon>
        <taxon>Sesamum</taxon>
    </lineage>
</organism>
<dbReference type="GO" id="GO:0005975">
    <property type="term" value="P:carbohydrate metabolic process"/>
    <property type="evidence" value="ECO:0007669"/>
    <property type="project" value="InterPro"/>
</dbReference>
<dbReference type="Gene3D" id="3.20.20.80">
    <property type="entry name" value="Glycosidases"/>
    <property type="match status" value="1"/>
</dbReference>
<proteinExistence type="predicted"/>
<comment type="caution">
    <text evidence="3">The sequence shown here is derived from an EMBL/GenBank/DDBJ whole genome shotgun (WGS) entry which is preliminary data.</text>
</comment>
<dbReference type="GO" id="GO:0004553">
    <property type="term" value="F:hydrolase activity, hydrolyzing O-glycosyl compounds"/>
    <property type="evidence" value="ECO:0007669"/>
    <property type="project" value="InterPro"/>
</dbReference>
<dbReference type="PANTHER" id="PTHR43002">
    <property type="entry name" value="GLYCOGEN DEBRANCHING ENZYME"/>
    <property type="match status" value="1"/>
</dbReference>
<evidence type="ECO:0000313" key="3">
    <source>
        <dbReference type="EMBL" id="KAL0410310.1"/>
    </source>
</evidence>
<sequence length="449" mass="50416">MELQSLQSSLIPNHFSRKSAPKTCLWRRKDKLNVGIPSKSFANTGKNVNPFVILNNASERVDAETAVVVEKPPARARRFEVFSGQPTPFGATARDGGVNFAVSSGNASSATLCLINLSDLPRKRVTEQIALDPTTNKTGDVWHVFLKGDFEDMVYGYRFDGSFSPEDGLYFDSSKILIDPYAKAVVSRGEYGALGPDEECWPQMACVVPSINDEFDWEGDLPLKFPQRDLVIYEMHVRGFTRHESSNSKFPGTYRGVVEKLDHLKKLGINCIELMPCHEFNELEYYSYNSVLGDYKMNFWGYSTINYFSPMARYSSAGIGKYGLGAVNEFKYLVREAHKRGIEVIMDVVFNHTAEGMRMVPYYHLEVLTIVSFTCLRQRVNSTIIQVVGTPSTAIIRLYWVTEMHVDGFRFDLASILTRSSSLWDAVNVYGDAIEGEALTIGTPLSSPR</sequence>
<reference evidence="3" key="1">
    <citation type="submission" date="2020-06" db="EMBL/GenBank/DDBJ databases">
        <authorList>
            <person name="Li T."/>
            <person name="Hu X."/>
            <person name="Zhang T."/>
            <person name="Song X."/>
            <person name="Zhang H."/>
            <person name="Dai N."/>
            <person name="Sheng W."/>
            <person name="Hou X."/>
            <person name="Wei L."/>
        </authorList>
    </citation>
    <scope>NUCLEOTIDE SEQUENCE</scope>
    <source>
        <strain evidence="3">KEN1</strain>
        <tissue evidence="3">Leaf</tissue>
    </source>
</reference>
<protein>
    <submittedName>
        <fullName evidence="3">Isoamylase 1, chloroplastic</fullName>
    </submittedName>
</protein>
<dbReference type="InterPro" id="IPR017853">
    <property type="entry name" value="GH"/>
</dbReference>
<dbReference type="InterPro" id="IPR006047">
    <property type="entry name" value="GH13_cat_dom"/>
</dbReference>
<dbReference type="Gene3D" id="2.60.40.10">
    <property type="entry name" value="Immunoglobulins"/>
    <property type="match status" value="1"/>
</dbReference>
<evidence type="ECO:0000259" key="1">
    <source>
        <dbReference type="Pfam" id="PF00128"/>
    </source>
</evidence>
<dbReference type="Pfam" id="PF00128">
    <property type="entry name" value="Alpha-amylase"/>
    <property type="match status" value="1"/>
</dbReference>
<evidence type="ECO:0000259" key="2">
    <source>
        <dbReference type="Pfam" id="PF02922"/>
    </source>
</evidence>
<dbReference type="Pfam" id="PF02922">
    <property type="entry name" value="CBM_48"/>
    <property type="match status" value="1"/>
</dbReference>
<dbReference type="InterPro" id="IPR013783">
    <property type="entry name" value="Ig-like_fold"/>
</dbReference>
<reference evidence="3" key="2">
    <citation type="journal article" date="2024" name="Plant">
        <title>Genomic evolution and insights into agronomic trait innovations of Sesamum species.</title>
        <authorList>
            <person name="Miao H."/>
            <person name="Wang L."/>
            <person name="Qu L."/>
            <person name="Liu H."/>
            <person name="Sun Y."/>
            <person name="Le M."/>
            <person name="Wang Q."/>
            <person name="Wei S."/>
            <person name="Zheng Y."/>
            <person name="Lin W."/>
            <person name="Duan Y."/>
            <person name="Cao H."/>
            <person name="Xiong S."/>
            <person name="Wang X."/>
            <person name="Wei L."/>
            <person name="Li C."/>
            <person name="Ma Q."/>
            <person name="Ju M."/>
            <person name="Zhao R."/>
            <person name="Li G."/>
            <person name="Mu C."/>
            <person name="Tian Q."/>
            <person name="Mei H."/>
            <person name="Zhang T."/>
            <person name="Gao T."/>
            <person name="Zhang H."/>
        </authorList>
    </citation>
    <scope>NUCLEOTIDE SEQUENCE</scope>
    <source>
        <strain evidence="3">KEN1</strain>
    </source>
</reference>
<dbReference type="FunFam" id="2.60.40.10:FF:001593">
    <property type="entry name" value="Isoamylase 1, chloroplastic"/>
    <property type="match status" value="1"/>
</dbReference>
<dbReference type="InterPro" id="IPR004193">
    <property type="entry name" value="Glyco_hydro_13_N"/>
</dbReference>
<gene>
    <name evidence="3" type="ORF">Slati_3620700</name>
</gene>
<dbReference type="EMBL" id="JACGWN010000013">
    <property type="protein sequence ID" value="KAL0410310.1"/>
    <property type="molecule type" value="Genomic_DNA"/>
</dbReference>
<accession>A0AAW2U191</accession>
<feature type="domain" description="Glycosyl hydrolase family 13 catalytic" evidence="1">
    <location>
        <begin position="243"/>
        <end position="356"/>
    </location>
</feature>
<dbReference type="CDD" id="cd02856">
    <property type="entry name" value="E_set_GDE_Isoamylase_N"/>
    <property type="match status" value="1"/>
</dbReference>
<feature type="domain" description="Glycoside hydrolase family 13 N-terminal" evidence="2">
    <location>
        <begin position="88"/>
        <end position="182"/>
    </location>
</feature>
<dbReference type="SUPFAM" id="SSF51445">
    <property type="entry name" value="(Trans)glycosidases"/>
    <property type="match status" value="1"/>
</dbReference>
<name>A0AAW2U191_9LAMI</name>
<dbReference type="AlphaFoldDB" id="A0AAW2U191"/>
<dbReference type="InterPro" id="IPR044505">
    <property type="entry name" value="GlgX_Isoamylase_N_E_set"/>
</dbReference>